<dbReference type="Pfam" id="PF08282">
    <property type="entry name" value="Hydrolase_3"/>
    <property type="match status" value="1"/>
</dbReference>
<organism evidence="1 2">
    <name type="scientific">Exidia glandulosa HHB12029</name>
    <dbReference type="NCBI Taxonomy" id="1314781"/>
    <lineage>
        <taxon>Eukaryota</taxon>
        <taxon>Fungi</taxon>
        <taxon>Dikarya</taxon>
        <taxon>Basidiomycota</taxon>
        <taxon>Agaricomycotina</taxon>
        <taxon>Agaricomycetes</taxon>
        <taxon>Auriculariales</taxon>
        <taxon>Exidiaceae</taxon>
        <taxon>Exidia</taxon>
    </lineage>
</organism>
<dbReference type="InterPro" id="IPR023214">
    <property type="entry name" value="HAD_sf"/>
</dbReference>
<reference evidence="1 2" key="1">
    <citation type="journal article" date="2016" name="Mol. Biol. Evol.">
        <title>Comparative Genomics of Early-Diverging Mushroom-Forming Fungi Provides Insights into the Origins of Lignocellulose Decay Capabilities.</title>
        <authorList>
            <person name="Nagy L.G."/>
            <person name="Riley R."/>
            <person name="Tritt A."/>
            <person name="Adam C."/>
            <person name="Daum C."/>
            <person name="Floudas D."/>
            <person name="Sun H."/>
            <person name="Yadav J.S."/>
            <person name="Pangilinan J."/>
            <person name="Larsson K.H."/>
            <person name="Matsuura K."/>
            <person name="Barry K."/>
            <person name="Labutti K."/>
            <person name="Kuo R."/>
            <person name="Ohm R.A."/>
            <person name="Bhattacharya S.S."/>
            <person name="Shirouzu T."/>
            <person name="Yoshinaga Y."/>
            <person name="Martin F.M."/>
            <person name="Grigoriev I.V."/>
            <person name="Hibbett D.S."/>
        </authorList>
    </citation>
    <scope>NUCLEOTIDE SEQUENCE [LARGE SCALE GENOMIC DNA]</scope>
    <source>
        <strain evidence="1 2">HHB12029</strain>
    </source>
</reference>
<dbReference type="InterPro" id="IPR036412">
    <property type="entry name" value="HAD-like_sf"/>
</dbReference>
<proteinExistence type="predicted"/>
<dbReference type="PANTHER" id="PTHR10000:SF8">
    <property type="entry name" value="HAD SUPERFAMILY HYDROLASE-LIKE, TYPE 3"/>
    <property type="match status" value="1"/>
</dbReference>
<dbReference type="InParanoid" id="A0A166AG23"/>
<dbReference type="InterPro" id="IPR006379">
    <property type="entry name" value="HAD-SF_hydro_IIB"/>
</dbReference>
<dbReference type="InterPro" id="IPR000150">
    <property type="entry name" value="Cof"/>
</dbReference>
<dbReference type="GO" id="GO:0005829">
    <property type="term" value="C:cytosol"/>
    <property type="evidence" value="ECO:0007669"/>
    <property type="project" value="TreeGrafter"/>
</dbReference>
<dbReference type="GO" id="GO:0016791">
    <property type="term" value="F:phosphatase activity"/>
    <property type="evidence" value="ECO:0007669"/>
    <property type="project" value="TreeGrafter"/>
</dbReference>
<dbReference type="Gene3D" id="3.30.1240.10">
    <property type="match status" value="1"/>
</dbReference>
<protein>
    <recommendedName>
        <fullName evidence="3">HAD-like protein</fullName>
    </recommendedName>
</protein>
<dbReference type="GO" id="GO:0000287">
    <property type="term" value="F:magnesium ion binding"/>
    <property type="evidence" value="ECO:0007669"/>
    <property type="project" value="TreeGrafter"/>
</dbReference>
<dbReference type="Proteomes" id="UP000077266">
    <property type="component" value="Unassembled WGS sequence"/>
</dbReference>
<sequence>MAATNVALPRPEDVELIVCDVDGTLLTDAHVVHPTTQRAFAALRALRPDLPIVIASGKQYSSCTDVREALGLEPTFPAIHGHGALLHGDHGELIASHPLAPHAILHIADQMRGRGTFVFTPDAVVLINAEAGKDWATVARKYDKHVIDASGPSERTEFLRRIETGEQPIVKITVCTDTAETEAVFAQLEGHQRELVSSSDTSKSEPPFHITRAIPWIIELVPPGVDKARAVRELCATRGLDMSKVLAFGDGDNDAKMLESVGHGVAMGNGMPEPKRRAKYVTVTNNEGGVGVFISSIFGFET</sequence>
<dbReference type="FunCoup" id="A0A166AG23">
    <property type="interactions" value="357"/>
</dbReference>
<dbReference type="STRING" id="1314781.A0A166AG23"/>
<dbReference type="NCBIfam" id="TIGR01484">
    <property type="entry name" value="HAD-SF-IIB"/>
    <property type="match status" value="1"/>
</dbReference>
<accession>A0A166AG23</accession>
<name>A0A166AG23_EXIGL</name>
<evidence type="ECO:0000313" key="1">
    <source>
        <dbReference type="EMBL" id="KZV91539.1"/>
    </source>
</evidence>
<keyword evidence="2" id="KW-1185">Reference proteome</keyword>
<dbReference type="PROSITE" id="PS01229">
    <property type="entry name" value="COF_2"/>
    <property type="match status" value="1"/>
</dbReference>
<dbReference type="PANTHER" id="PTHR10000">
    <property type="entry name" value="PHOSPHOSERINE PHOSPHATASE"/>
    <property type="match status" value="1"/>
</dbReference>
<evidence type="ECO:0008006" key="3">
    <source>
        <dbReference type="Google" id="ProtNLM"/>
    </source>
</evidence>
<dbReference type="AlphaFoldDB" id="A0A166AG23"/>
<dbReference type="Gene3D" id="3.40.50.1000">
    <property type="entry name" value="HAD superfamily/HAD-like"/>
    <property type="match status" value="1"/>
</dbReference>
<dbReference type="OrthoDB" id="27226at2759"/>
<dbReference type="SUPFAM" id="SSF56784">
    <property type="entry name" value="HAD-like"/>
    <property type="match status" value="1"/>
</dbReference>
<evidence type="ECO:0000313" key="2">
    <source>
        <dbReference type="Proteomes" id="UP000077266"/>
    </source>
</evidence>
<dbReference type="NCBIfam" id="TIGR00099">
    <property type="entry name" value="Cof-subfamily"/>
    <property type="match status" value="1"/>
</dbReference>
<dbReference type="EMBL" id="KV426025">
    <property type="protein sequence ID" value="KZV91539.1"/>
    <property type="molecule type" value="Genomic_DNA"/>
</dbReference>
<dbReference type="PROSITE" id="PS01228">
    <property type="entry name" value="COF_1"/>
    <property type="match status" value="1"/>
</dbReference>
<gene>
    <name evidence="1" type="ORF">EXIGLDRAFT_648125</name>
</gene>